<dbReference type="SUPFAM" id="SSF48452">
    <property type="entry name" value="TPR-like"/>
    <property type="match status" value="1"/>
</dbReference>
<accession>A0A4S4EG11</accession>
<dbReference type="STRING" id="542762.A0A4S4EG11"/>
<evidence type="ECO:0000313" key="2">
    <source>
        <dbReference type="EMBL" id="THG15370.1"/>
    </source>
</evidence>
<gene>
    <name evidence="2" type="ORF">TEA_009463</name>
</gene>
<name>A0A4S4EG11_CAMSN</name>
<proteinExistence type="predicted"/>
<dbReference type="InterPro" id="IPR011990">
    <property type="entry name" value="TPR-like_helical_dom_sf"/>
</dbReference>
<evidence type="ECO:0000313" key="3">
    <source>
        <dbReference type="Proteomes" id="UP000306102"/>
    </source>
</evidence>
<dbReference type="AlphaFoldDB" id="A0A4S4EG11"/>
<dbReference type="InterPro" id="IPR036249">
    <property type="entry name" value="Thioredoxin-like_sf"/>
</dbReference>
<dbReference type="InterPro" id="IPR019734">
    <property type="entry name" value="TPR_rpt"/>
</dbReference>
<dbReference type="SUPFAM" id="SSF52833">
    <property type="entry name" value="Thioredoxin-like"/>
    <property type="match status" value="1"/>
</dbReference>
<dbReference type="CDD" id="cd02980">
    <property type="entry name" value="TRX_Fd_family"/>
    <property type="match status" value="1"/>
</dbReference>
<dbReference type="Gene3D" id="1.25.40.10">
    <property type="entry name" value="Tetratricopeptide repeat domain"/>
    <property type="match status" value="1"/>
</dbReference>
<sequence>MQFCASPTRPVFSSFCFGSLESQAAREGVTFCFLDISQASRDSVYVGGGGGGSKLLAKLFGLSSKYGRTSPTTVTRGKAEAGTDESDGGDEIRVCVNRTCRRQGSMQTLEILSGIAPPNVSVKSCGCLGRCGAGPNLVVLPQPTFFAHCGTPARAAHTMFILFGGHPDSWTNSLAALAFRKRAEDEFPSNNNASHAELLLSQAINLKPAGGIHGLYKDRSAARLVLGNISEALEDAKEALTLAPKYPEAYICQGDALMALDQFDAAEKSYAMAVDLDPSIYRSKKFKARIAKLQEKLIAADLP</sequence>
<keyword evidence="1" id="KW-0802">TPR repeat</keyword>
<dbReference type="PANTHER" id="PTHR47682:SF1">
    <property type="entry name" value="TETRATRICOPEPTIDE REPEAT (TPR)-CONTAINING PROTEIN"/>
    <property type="match status" value="1"/>
</dbReference>
<feature type="repeat" description="TPR" evidence="1">
    <location>
        <begin position="247"/>
        <end position="280"/>
    </location>
</feature>
<organism evidence="2 3">
    <name type="scientific">Camellia sinensis var. sinensis</name>
    <name type="common">China tea</name>
    <dbReference type="NCBI Taxonomy" id="542762"/>
    <lineage>
        <taxon>Eukaryota</taxon>
        <taxon>Viridiplantae</taxon>
        <taxon>Streptophyta</taxon>
        <taxon>Embryophyta</taxon>
        <taxon>Tracheophyta</taxon>
        <taxon>Spermatophyta</taxon>
        <taxon>Magnoliopsida</taxon>
        <taxon>eudicotyledons</taxon>
        <taxon>Gunneridae</taxon>
        <taxon>Pentapetalae</taxon>
        <taxon>asterids</taxon>
        <taxon>Ericales</taxon>
        <taxon>Theaceae</taxon>
        <taxon>Camellia</taxon>
    </lineage>
</organism>
<keyword evidence="3" id="KW-1185">Reference proteome</keyword>
<protein>
    <submittedName>
        <fullName evidence="2">Uncharacterized protein</fullName>
    </submittedName>
</protein>
<dbReference type="Gene3D" id="3.40.30.10">
    <property type="entry name" value="Glutaredoxin"/>
    <property type="match status" value="1"/>
</dbReference>
<evidence type="ECO:0000256" key="1">
    <source>
        <dbReference type="PROSITE-ProRule" id="PRU00339"/>
    </source>
</evidence>
<dbReference type="PANTHER" id="PTHR47682">
    <property type="entry name" value="TETRATRICOPEPTIDE REPEAT (TPR)-CONTAINING PROTEIN"/>
    <property type="match status" value="1"/>
</dbReference>
<dbReference type="PROSITE" id="PS50005">
    <property type="entry name" value="TPR"/>
    <property type="match status" value="1"/>
</dbReference>
<reference evidence="2 3" key="1">
    <citation type="journal article" date="2018" name="Proc. Natl. Acad. Sci. U.S.A.">
        <title>Draft genome sequence of Camellia sinensis var. sinensis provides insights into the evolution of the tea genome and tea quality.</title>
        <authorList>
            <person name="Wei C."/>
            <person name="Yang H."/>
            <person name="Wang S."/>
            <person name="Zhao J."/>
            <person name="Liu C."/>
            <person name="Gao L."/>
            <person name="Xia E."/>
            <person name="Lu Y."/>
            <person name="Tai Y."/>
            <person name="She G."/>
            <person name="Sun J."/>
            <person name="Cao H."/>
            <person name="Tong W."/>
            <person name="Gao Q."/>
            <person name="Li Y."/>
            <person name="Deng W."/>
            <person name="Jiang X."/>
            <person name="Wang W."/>
            <person name="Chen Q."/>
            <person name="Zhang S."/>
            <person name="Li H."/>
            <person name="Wu J."/>
            <person name="Wang P."/>
            <person name="Li P."/>
            <person name="Shi C."/>
            <person name="Zheng F."/>
            <person name="Jian J."/>
            <person name="Huang B."/>
            <person name="Shan D."/>
            <person name="Shi M."/>
            <person name="Fang C."/>
            <person name="Yue Y."/>
            <person name="Li F."/>
            <person name="Li D."/>
            <person name="Wei S."/>
            <person name="Han B."/>
            <person name="Jiang C."/>
            <person name="Yin Y."/>
            <person name="Xia T."/>
            <person name="Zhang Z."/>
            <person name="Bennetzen J.L."/>
            <person name="Zhao S."/>
            <person name="Wan X."/>
        </authorList>
    </citation>
    <scope>NUCLEOTIDE SEQUENCE [LARGE SCALE GENOMIC DNA]</scope>
    <source>
        <strain evidence="3">cv. Shuchazao</strain>
        <tissue evidence="2">Leaf</tissue>
    </source>
</reference>
<dbReference type="Proteomes" id="UP000306102">
    <property type="component" value="Unassembled WGS sequence"/>
</dbReference>
<comment type="caution">
    <text evidence="2">The sequence shown here is derived from an EMBL/GenBank/DDBJ whole genome shotgun (WGS) entry which is preliminary data.</text>
</comment>
<dbReference type="EMBL" id="SDRB02004765">
    <property type="protein sequence ID" value="THG15370.1"/>
    <property type="molecule type" value="Genomic_DNA"/>
</dbReference>
<dbReference type="SMART" id="SM00028">
    <property type="entry name" value="TPR"/>
    <property type="match status" value="2"/>
</dbReference>